<evidence type="ECO:0000313" key="3">
    <source>
        <dbReference type="Proteomes" id="UP001497623"/>
    </source>
</evidence>
<reference evidence="2 3" key="1">
    <citation type="submission" date="2024-05" db="EMBL/GenBank/DDBJ databases">
        <authorList>
            <person name="Wallberg A."/>
        </authorList>
    </citation>
    <scope>NUCLEOTIDE SEQUENCE [LARGE SCALE GENOMIC DNA]</scope>
</reference>
<gene>
    <name evidence="2" type="ORF">MNOR_LOCUS28010</name>
</gene>
<sequence>DCDASEYSGLLVFNREAVERRKEREKREREWQNELEISMEQSDPTGHGCSFSGLVPGDNCNECSRSCSSVKEMDMDKLAVDSGRSSTFNSAAGEKPAPSPESVKARIARSPKVVVRGSTVTIESSGINNKSSTQQLKARLHDLKGKSGRWVTSSSTDSDWSDLSNSNSDIVSIKDITKSSGKTCTANLAQKDIPKSPGKPSVANLTPRKSQEKLNCNETNDFNILVENSNTIGFSGKASSTKSSLHCQSVVTSSTTSLLQGDHPHAVIISKC</sequence>
<evidence type="ECO:0000313" key="2">
    <source>
        <dbReference type="EMBL" id="CAL4137273.1"/>
    </source>
</evidence>
<proteinExistence type="predicted"/>
<evidence type="ECO:0000256" key="1">
    <source>
        <dbReference type="SAM" id="MobiDB-lite"/>
    </source>
</evidence>
<dbReference type="AlphaFoldDB" id="A0AAV2RQ16"/>
<comment type="caution">
    <text evidence="2">The sequence shown here is derived from an EMBL/GenBank/DDBJ whole genome shotgun (WGS) entry which is preliminary data.</text>
</comment>
<feature type="non-terminal residue" evidence="2">
    <location>
        <position position="1"/>
    </location>
</feature>
<dbReference type="EMBL" id="CAXKWB010030263">
    <property type="protein sequence ID" value="CAL4137273.1"/>
    <property type="molecule type" value="Genomic_DNA"/>
</dbReference>
<organism evidence="2 3">
    <name type="scientific">Meganyctiphanes norvegica</name>
    <name type="common">Northern krill</name>
    <name type="synonym">Thysanopoda norvegica</name>
    <dbReference type="NCBI Taxonomy" id="48144"/>
    <lineage>
        <taxon>Eukaryota</taxon>
        <taxon>Metazoa</taxon>
        <taxon>Ecdysozoa</taxon>
        <taxon>Arthropoda</taxon>
        <taxon>Crustacea</taxon>
        <taxon>Multicrustacea</taxon>
        <taxon>Malacostraca</taxon>
        <taxon>Eumalacostraca</taxon>
        <taxon>Eucarida</taxon>
        <taxon>Euphausiacea</taxon>
        <taxon>Euphausiidae</taxon>
        <taxon>Meganyctiphanes</taxon>
    </lineage>
</organism>
<dbReference type="Proteomes" id="UP001497623">
    <property type="component" value="Unassembled WGS sequence"/>
</dbReference>
<name>A0AAV2RQ16_MEGNR</name>
<keyword evidence="3" id="KW-1185">Reference proteome</keyword>
<accession>A0AAV2RQ16</accession>
<protein>
    <submittedName>
        <fullName evidence="2">Uncharacterized protein</fullName>
    </submittedName>
</protein>
<feature type="region of interest" description="Disordered" evidence="1">
    <location>
        <begin position="81"/>
        <end position="110"/>
    </location>
</feature>